<evidence type="ECO:0000259" key="3">
    <source>
        <dbReference type="PROSITE" id="PS50177"/>
    </source>
</evidence>
<proteinExistence type="predicted"/>
<accession>A0A9P0NDG2</accession>
<dbReference type="EMBL" id="OU899034">
    <property type="protein sequence ID" value="CAH1708962.1"/>
    <property type="molecule type" value="Genomic_DNA"/>
</dbReference>
<dbReference type="InterPro" id="IPR002075">
    <property type="entry name" value="NTF2_dom"/>
</dbReference>
<dbReference type="PROSITE" id="PS50177">
    <property type="entry name" value="NTF2_DOMAIN"/>
    <property type="match status" value="1"/>
</dbReference>
<organism evidence="4 5">
    <name type="scientific">Aphis gossypii</name>
    <name type="common">Cotton aphid</name>
    <dbReference type="NCBI Taxonomy" id="80765"/>
    <lineage>
        <taxon>Eukaryota</taxon>
        <taxon>Metazoa</taxon>
        <taxon>Ecdysozoa</taxon>
        <taxon>Arthropoda</taxon>
        <taxon>Hexapoda</taxon>
        <taxon>Insecta</taxon>
        <taxon>Pterygota</taxon>
        <taxon>Neoptera</taxon>
        <taxon>Paraneoptera</taxon>
        <taxon>Hemiptera</taxon>
        <taxon>Sternorrhyncha</taxon>
        <taxon>Aphidomorpha</taxon>
        <taxon>Aphidoidea</taxon>
        <taxon>Aphididae</taxon>
        <taxon>Aphidini</taxon>
        <taxon>Aphis</taxon>
        <taxon>Aphis</taxon>
    </lineage>
</organism>
<dbReference type="SUPFAM" id="SSF54427">
    <property type="entry name" value="NTF2-like"/>
    <property type="match status" value="1"/>
</dbReference>
<dbReference type="InterPro" id="IPR030217">
    <property type="entry name" value="NXF_fam"/>
</dbReference>
<gene>
    <name evidence="4" type="ORF">APHIGO_LOCUS618</name>
</gene>
<feature type="domain" description="NTF2" evidence="3">
    <location>
        <begin position="50"/>
        <end position="85"/>
    </location>
</feature>
<evidence type="ECO:0000313" key="5">
    <source>
        <dbReference type="Proteomes" id="UP001154329"/>
    </source>
</evidence>
<reference evidence="4" key="1">
    <citation type="submission" date="2022-02" db="EMBL/GenBank/DDBJ databases">
        <authorList>
            <person name="King R."/>
        </authorList>
    </citation>
    <scope>NUCLEOTIDE SEQUENCE</scope>
</reference>
<comment type="subcellular location">
    <subcellularLocation>
        <location evidence="1">Nucleus</location>
    </subcellularLocation>
</comment>
<dbReference type="PANTHER" id="PTHR10662:SF22">
    <property type="entry name" value="NUCLEAR RNA EXPORT FACTOR 1"/>
    <property type="match status" value="1"/>
</dbReference>
<keyword evidence="2" id="KW-0539">Nucleus</keyword>
<name>A0A9P0NDG2_APHGO</name>
<reference evidence="4" key="2">
    <citation type="submission" date="2022-10" db="EMBL/GenBank/DDBJ databases">
        <authorList>
            <consortium name="ENA_rothamsted_submissions"/>
            <consortium name="culmorum"/>
            <person name="King R."/>
        </authorList>
    </citation>
    <scope>NUCLEOTIDE SEQUENCE</scope>
</reference>
<evidence type="ECO:0000256" key="2">
    <source>
        <dbReference type="ARBA" id="ARBA00023242"/>
    </source>
</evidence>
<dbReference type="Pfam" id="PF22602">
    <property type="entry name" value="NXF_NTF2"/>
    <property type="match status" value="1"/>
</dbReference>
<dbReference type="InterPro" id="IPR032710">
    <property type="entry name" value="NTF2-like_dom_sf"/>
</dbReference>
<dbReference type="PANTHER" id="PTHR10662">
    <property type="entry name" value="NUCLEAR RNA EXPORT FACTOR"/>
    <property type="match status" value="1"/>
</dbReference>
<evidence type="ECO:0000256" key="1">
    <source>
        <dbReference type="ARBA" id="ARBA00004123"/>
    </source>
</evidence>
<sequence>MLFNCFQDNSELSSQDSLLETKFKMPISLGNCYPILERHNPELSNSLMSLVESFLIQYYERYDSQIMSRQTVSEAYHENATFTLSSSLPFKNVNGSLSEYLPESRNFLKTDSHENEKSRYLHKGKENIINFLEKLPKSKHDCG</sequence>
<keyword evidence="5" id="KW-1185">Reference proteome</keyword>
<dbReference type="Gene3D" id="3.10.450.50">
    <property type="match status" value="1"/>
</dbReference>
<dbReference type="GO" id="GO:0005634">
    <property type="term" value="C:nucleus"/>
    <property type="evidence" value="ECO:0007669"/>
    <property type="project" value="UniProtKB-SubCell"/>
</dbReference>
<dbReference type="GO" id="GO:0003723">
    <property type="term" value="F:RNA binding"/>
    <property type="evidence" value="ECO:0007669"/>
    <property type="project" value="TreeGrafter"/>
</dbReference>
<dbReference type="AlphaFoldDB" id="A0A9P0NDG2"/>
<evidence type="ECO:0000313" key="4">
    <source>
        <dbReference type="EMBL" id="CAH1708962.1"/>
    </source>
</evidence>
<dbReference type="InterPro" id="IPR018222">
    <property type="entry name" value="Nuclear_transport_factor_2_euk"/>
</dbReference>
<protein>
    <recommendedName>
        <fullName evidence="3">NTF2 domain-containing protein</fullName>
    </recommendedName>
</protein>
<dbReference type="Proteomes" id="UP001154329">
    <property type="component" value="Chromosome 1"/>
</dbReference>
<dbReference type="GO" id="GO:0016973">
    <property type="term" value="P:poly(A)+ mRNA export from nucleus"/>
    <property type="evidence" value="ECO:0007669"/>
    <property type="project" value="TreeGrafter"/>
</dbReference>